<dbReference type="EMBL" id="VTPC01003375">
    <property type="protein sequence ID" value="KAF2898636.1"/>
    <property type="molecule type" value="Genomic_DNA"/>
</dbReference>
<keyword evidence="4" id="KW-1133">Transmembrane helix</keyword>
<organism evidence="7 8">
    <name type="scientific">Ignelater luminosus</name>
    <name type="common">Cucubano</name>
    <name type="synonym">Pyrophorus luminosus</name>
    <dbReference type="NCBI Taxonomy" id="2038154"/>
    <lineage>
        <taxon>Eukaryota</taxon>
        <taxon>Metazoa</taxon>
        <taxon>Ecdysozoa</taxon>
        <taxon>Arthropoda</taxon>
        <taxon>Hexapoda</taxon>
        <taxon>Insecta</taxon>
        <taxon>Pterygota</taxon>
        <taxon>Neoptera</taxon>
        <taxon>Endopterygota</taxon>
        <taxon>Coleoptera</taxon>
        <taxon>Polyphaga</taxon>
        <taxon>Elateriformia</taxon>
        <taxon>Elateroidea</taxon>
        <taxon>Elateridae</taxon>
        <taxon>Agrypninae</taxon>
        <taxon>Pyrophorini</taxon>
        <taxon>Ignelater</taxon>
    </lineage>
</organism>
<dbReference type="EC" id="1.2.1.84" evidence="4"/>
<evidence type="ECO:0000259" key="5">
    <source>
        <dbReference type="Pfam" id="PF03015"/>
    </source>
</evidence>
<dbReference type="InterPro" id="IPR033640">
    <property type="entry name" value="FAR_C"/>
</dbReference>
<dbReference type="GO" id="GO:0035336">
    <property type="term" value="P:long-chain fatty-acyl-CoA metabolic process"/>
    <property type="evidence" value="ECO:0007669"/>
    <property type="project" value="TreeGrafter"/>
</dbReference>
<gene>
    <name evidence="7" type="ORF">ILUMI_07546</name>
</gene>
<dbReference type="Gene3D" id="3.40.50.720">
    <property type="entry name" value="NAD(P)-binding Rossmann-like Domain"/>
    <property type="match status" value="1"/>
</dbReference>
<evidence type="ECO:0000313" key="7">
    <source>
        <dbReference type="EMBL" id="KAF2898636.1"/>
    </source>
</evidence>
<dbReference type="PANTHER" id="PTHR11011">
    <property type="entry name" value="MALE STERILITY PROTEIN 2-RELATED"/>
    <property type="match status" value="1"/>
</dbReference>
<comment type="similarity">
    <text evidence="1 4">Belongs to the fatty acyl-CoA reductase family.</text>
</comment>
<keyword evidence="8" id="KW-1185">Reference proteome</keyword>
<keyword evidence="4" id="KW-0521">NADP</keyword>
<evidence type="ECO:0000256" key="3">
    <source>
        <dbReference type="ARBA" id="ARBA00023098"/>
    </source>
</evidence>
<dbReference type="CDD" id="cd09071">
    <property type="entry name" value="FAR_C"/>
    <property type="match status" value="1"/>
</dbReference>
<comment type="function">
    <text evidence="4">Catalyzes the reduction of fatty acyl-CoA to fatty alcohols.</text>
</comment>
<keyword evidence="4" id="KW-0472">Membrane</keyword>
<dbReference type="InterPro" id="IPR013120">
    <property type="entry name" value="FAR_NAD-bd"/>
</dbReference>
<comment type="catalytic activity">
    <reaction evidence="4">
        <text>a long-chain fatty acyl-CoA + 2 NADPH + 2 H(+) = a long-chain primary fatty alcohol + 2 NADP(+) + CoA</text>
        <dbReference type="Rhea" id="RHEA:52716"/>
        <dbReference type="ChEBI" id="CHEBI:15378"/>
        <dbReference type="ChEBI" id="CHEBI:57287"/>
        <dbReference type="ChEBI" id="CHEBI:57783"/>
        <dbReference type="ChEBI" id="CHEBI:58349"/>
        <dbReference type="ChEBI" id="CHEBI:77396"/>
        <dbReference type="ChEBI" id="CHEBI:83139"/>
        <dbReference type="EC" id="1.2.1.84"/>
    </reaction>
</comment>
<dbReference type="Pfam" id="PF07993">
    <property type="entry name" value="NAD_binding_4"/>
    <property type="match status" value="1"/>
</dbReference>
<keyword evidence="2 4" id="KW-0444">Lipid biosynthesis</keyword>
<feature type="domain" description="Fatty acyl-CoA reductase C-terminal" evidence="5">
    <location>
        <begin position="223"/>
        <end position="314"/>
    </location>
</feature>
<feature type="transmembrane region" description="Helical" evidence="4">
    <location>
        <begin position="214"/>
        <end position="238"/>
    </location>
</feature>
<dbReference type="GO" id="GO:0080019">
    <property type="term" value="F:alcohol-forming very long-chain fatty acyl-CoA reductase activity"/>
    <property type="evidence" value="ECO:0007669"/>
    <property type="project" value="InterPro"/>
</dbReference>
<evidence type="ECO:0000259" key="6">
    <source>
        <dbReference type="Pfam" id="PF07993"/>
    </source>
</evidence>
<proteinExistence type="inferred from homology"/>
<dbReference type="OrthoDB" id="429813at2759"/>
<dbReference type="GO" id="GO:0102965">
    <property type="term" value="F:alcohol-forming long-chain fatty acyl-CoA reductase activity"/>
    <property type="evidence" value="ECO:0007669"/>
    <property type="project" value="UniProtKB-EC"/>
</dbReference>
<evidence type="ECO:0000256" key="4">
    <source>
        <dbReference type="RuleBase" id="RU363097"/>
    </source>
</evidence>
<keyword evidence="3 4" id="KW-0443">Lipid metabolism</keyword>
<evidence type="ECO:0000256" key="2">
    <source>
        <dbReference type="ARBA" id="ARBA00022516"/>
    </source>
</evidence>
<evidence type="ECO:0000313" key="8">
    <source>
        <dbReference type="Proteomes" id="UP000801492"/>
    </source>
</evidence>
<comment type="caution">
    <text evidence="7">The sequence shown here is derived from an EMBL/GenBank/DDBJ whole genome shotgun (WGS) entry which is preliminary data.</text>
</comment>
<evidence type="ECO:0000256" key="1">
    <source>
        <dbReference type="ARBA" id="ARBA00005928"/>
    </source>
</evidence>
<dbReference type="Pfam" id="PF03015">
    <property type="entry name" value="Sterile"/>
    <property type="match status" value="1"/>
</dbReference>
<dbReference type="Proteomes" id="UP000801492">
    <property type="component" value="Unassembled WGS sequence"/>
</dbReference>
<accession>A0A8K0GGS0</accession>
<dbReference type="GO" id="GO:0005777">
    <property type="term" value="C:peroxisome"/>
    <property type="evidence" value="ECO:0007669"/>
    <property type="project" value="TreeGrafter"/>
</dbReference>
<keyword evidence="4" id="KW-0560">Oxidoreductase</keyword>
<dbReference type="AlphaFoldDB" id="A0A8K0GGS0"/>
<dbReference type="InterPro" id="IPR036291">
    <property type="entry name" value="NAD(P)-bd_dom_sf"/>
</dbReference>
<reference evidence="7" key="1">
    <citation type="submission" date="2019-08" db="EMBL/GenBank/DDBJ databases">
        <title>The genome of the North American firefly Photinus pyralis.</title>
        <authorList>
            <consortium name="Photinus pyralis genome working group"/>
            <person name="Fallon T.R."/>
            <person name="Sander Lower S.E."/>
            <person name="Weng J.-K."/>
        </authorList>
    </citation>
    <scope>NUCLEOTIDE SEQUENCE</scope>
    <source>
        <strain evidence="7">TRF0915ILg1</strain>
        <tissue evidence="7">Whole body</tissue>
    </source>
</reference>
<keyword evidence="4" id="KW-0812">Transmembrane</keyword>
<dbReference type="SUPFAM" id="SSF51735">
    <property type="entry name" value="NAD(P)-binding Rossmann-fold domains"/>
    <property type="match status" value="1"/>
</dbReference>
<dbReference type="PANTHER" id="PTHR11011:SF45">
    <property type="entry name" value="FATTY ACYL-COA REDUCTASE CG8306-RELATED"/>
    <property type="match status" value="1"/>
</dbReference>
<protein>
    <recommendedName>
        <fullName evidence="4">Fatty acyl-CoA reductase</fullName>
        <ecNumber evidence="4">1.2.1.84</ecNumber>
    </recommendedName>
</protein>
<feature type="domain" description="Thioester reductase (TE)" evidence="6">
    <location>
        <begin position="1"/>
        <end position="150"/>
    </location>
</feature>
<name>A0A8K0GGS0_IGNLU</name>
<sequence>MLELASQCRNFNAFVHVSSAYVNSWRLQADEIIYPVKEDPERIISLVETLTEKELDDMTPELLGNHPNTYTFTKQMAEHEIQNMQARFPCSIVRPSMIIGAWKEPNPGWTISKNGPQGFLMGAAKGVIRRLPVGRELIYDYIPVDIVVNQLIVAGYHAGFTQTKEVQVYHCTSSTRRPFRWSSVDDKINMYLHKFPLKSAVWYPHLKFLPSVTWFRISAIFVHIIPALILDTVTRIAGGRPILMKLHRNVNNSLGRLEKFIFTEWSFPADKTIQLQKWLLPEDQINFNVEIKDLTWPEYFDSLAIGVRRYLNNEKMSNIQAARGKDTMLMVLHLALQAAIFSLIWYTFACIVGTSMSKSMFIVPLSYFLFSLL</sequence>
<feature type="transmembrane region" description="Helical" evidence="4">
    <location>
        <begin position="327"/>
        <end position="345"/>
    </location>
</feature>
<dbReference type="InterPro" id="IPR026055">
    <property type="entry name" value="FAR"/>
</dbReference>